<keyword evidence="1" id="KW-1185">Reference proteome</keyword>
<dbReference type="WBParaSite" id="nRc.2.0.1.t04013-RA">
    <property type="protein sequence ID" value="nRc.2.0.1.t04013-RA"/>
    <property type="gene ID" value="nRc.2.0.1.g04013"/>
</dbReference>
<proteinExistence type="predicted"/>
<accession>A0A915HPY9</accession>
<reference evidence="2" key="1">
    <citation type="submission" date="2022-11" db="UniProtKB">
        <authorList>
            <consortium name="WormBaseParasite"/>
        </authorList>
    </citation>
    <scope>IDENTIFICATION</scope>
</reference>
<organism evidence="1 2">
    <name type="scientific">Romanomermis culicivorax</name>
    <name type="common">Nematode worm</name>
    <dbReference type="NCBI Taxonomy" id="13658"/>
    <lineage>
        <taxon>Eukaryota</taxon>
        <taxon>Metazoa</taxon>
        <taxon>Ecdysozoa</taxon>
        <taxon>Nematoda</taxon>
        <taxon>Enoplea</taxon>
        <taxon>Dorylaimia</taxon>
        <taxon>Mermithida</taxon>
        <taxon>Mermithoidea</taxon>
        <taxon>Mermithidae</taxon>
        <taxon>Romanomermis</taxon>
    </lineage>
</organism>
<name>A0A915HPY9_ROMCU</name>
<dbReference type="Proteomes" id="UP000887565">
    <property type="component" value="Unplaced"/>
</dbReference>
<protein>
    <submittedName>
        <fullName evidence="2">Uncharacterized protein</fullName>
    </submittedName>
</protein>
<dbReference type="AlphaFoldDB" id="A0A915HPY9"/>
<evidence type="ECO:0000313" key="2">
    <source>
        <dbReference type="WBParaSite" id="nRc.2.0.1.t04013-RA"/>
    </source>
</evidence>
<evidence type="ECO:0000313" key="1">
    <source>
        <dbReference type="Proteomes" id="UP000887565"/>
    </source>
</evidence>
<sequence>MVPYLTKYEDDINRRTKWWPSYPSVGFNERSQARQVLNEFVVDAFIQPRCLAKSASAVSLTFIRDAGDRTFQPLRRTTSYSDLSPSHALPYDSRVAPRIVNPNRSTRVNYNKW</sequence>